<dbReference type="PANTHER" id="PTHR30346">
    <property type="entry name" value="TRANSCRIPTIONAL DUAL REGULATOR HCAR-RELATED"/>
    <property type="match status" value="1"/>
</dbReference>
<dbReference type="CDD" id="cd08414">
    <property type="entry name" value="PBP2_LTTR_aromatics_like"/>
    <property type="match status" value="1"/>
</dbReference>
<evidence type="ECO:0000313" key="6">
    <source>
        <dbReference type="EMBL" id="MBD0417374.1"/>
    </source>
</evidence>
<dbReference type="EMBL" id="JACVVX010000012">
    <property type="protein sequence ID" value="MBD0417374.1"/>
    <property type="molecule type" value="Genomic_DNA"/>
</dbReference>
<keyword evidence="3" id="KW-0238">DNA-binding</keyword>
<keyword evidence="7" id="KW-1185">Reference proteome</keyword>
<dbReference type="Gene3D" id="1.10.10.10">
    <property type="entry name" value="Winged helix-like DNA-binding domain superfamily/Winged helix DNA-binding domain"/>
    <property type="match status" value="1"/>
</dbReference>
<evidence type="ECO:0000259" key="5">
    <source>
        <dbReference type="PROSITE" id="PS50931"/>
    </source>
</evidence>
<dbReference type="InterPro" id="IPR036390">
    <property type="entry name" value="WH_DNA-bd_sf"/>
</dbReference>
<keyword evidence="2" id="KW-0805">Transcription regulation</keyword>
<name>A0A8J6PW78_9HYPH</name>
<comment type="caution">
    <text evidence="6">The sequence shown here is derived from an EMBL/GenBank/DDBJ whole genome shotgun (WGS) entry which is preliminary data.</text>
</comment>
<reference evidence="6" key="1">
    <citation type="submission" date="2020-09" db="EMBL/GenBank/DDBJ databases">
        <title>Genome seq and assembly of Tianweitania sp.</title>
        <authorList>
            <person name="Chhetri G."/>
        </authorList>
    </citation>
    <scope>NUCLEOTIDE SEQUENCE</scope>
    <source>
        <strain evidence="6">Rool2</strain>
    </source>
</reference>
<dbReference type="GO" id="GO:0032993">
    <property type="term" value="C:protein-DNA complex"/>
    <property type="evidence" value="ECO:0007669"/>
    <property type="project" value="TreeGrafter"/>
</dbReference>
<proteinExistence type="inferred from homology"/>
<evidence type="ECO:0000256" key="3">
    <source>
        <dbReference type="ARBA" id="ARBA00023125"/>
    </source>
</evidence>
<dbReference type="AlphaFoldDB" id="A0A8J6PW78"/>
<dbReference type="SUPFAM" id="SSF53850">
    <property type="entry name" value="Periplasmic binding protein-like II"/>
    <property type="match status" value="1"/>
</dbReference>
<evidence type="ECO:0000313" key="7">
    <source>
        <dbReference type="Proteomes" id="UP000643405"/>
    </source>
</evidence>
<dbReference type="SUPFAM" id="SSF46785">
    <property type="entry name" value="Winged helix' DNA-binding domain"/>
    <property type="match status" value="1"/>
</dbReference>
<dbReference type="InterPro" id="IPR000847">
    <property type="entry name" value="LysR_HTH_N"/>
</dbReference>
<evidence type="ECO:0000256" key="2">
    <source>
        <dbReference type="ARBA" id="ARBA00023015"/>
    </source>
</evidence>
<dbReference type="InterPro" id="IPR005119">
    <property type="entry name" value="LysR_subst-bd"/>
</dbReference>
<dbReference type="Proteomes" id="UP000643405">
    <property type="component" value="Unassembled WGS sequence"/>
</dbReference>
<dbReference type="GO" id="GO:0003700">
    <property type="term" value="F:DNA-binding transcription factor activity"/>
    <property type="evidence" value="ECO:0007669"/>
    <property type="project" value="InterPro"/>
</dbReference>
<dbReference type="Gene3D" id="3.40.190.10">
    <property type="entry name" value="Periplasmic binding protein-like II"/>
    <property type="match status" value="2"/>
</dbReference>
<protein>
    <submittedName>
        <fullName evidence="6">LysR family transcriptional regulator</fullName>
    </submittedName>
</protein>
<dbReference type="Pfam" id="PF00126">
    <property type="entry name" value="HTH_1"/>
    <property type="match status" value="1"/>
</dbReference>
<dbReference type="InterPro" id="IPR036388">
    <property type="entry name" value="WH-like_DNA-bd_sf"/>
</dbReference>
<accession>A0A8J6PW78</accession>
<sequence>MAAAESESIRKASERLNIVQPALSRQIAALEGELGVLLFARTKQRVRLTPAGEAYLADARWILREVQLAGERAARIASGKAGIIRLGFHETAGRSSIVADTFRDFRRAWPEIELRLLQMTSQMQIEAIARGELDAGFVYLPAKLPAGLSSRAVSVHRIWLALGEGHPLTGRRQISVVDLRDEDFVGISRSVNPVYYEAVTTACRKAGLEPRMVQETQSEATTMNLVGVGLGLALAISADEVSWTRGVVIRPVQGLSLSMSLALVWKTEGSGLTDRLVETLDTLLRSGA</sequence>
<feature type="domain" description="HTH lysR-type" evidence="5">
    <location>
        <begin position="1"/>
        <end position="49"/>
    </location>
</feature>
<dbReference type="GO" id="GO:0003677">
    <property type="term" value="F:DNA binding"/>
    <property type="evidence" value="ECO:0007669"/>
    <property type="project" value="UniProtKB-KW"/>
</dbReference>
<organism evidence="6 7">
    <name type="scientific">Oryzicola mucosus</name>
    <dbReference type="NCBI Taxonomy" id="2767425"/>
    <lineage>
        <taxon>Bacteria</taxon>
        <taxon>Pseudomonadati</taxon>
        <taxon>Pseudomonadota</taxon>
        <taxon>Alphaproteobacteria</taxon>
        <taxon>Hyphomicrobiales</taxon>
        <taxon>Phyllobacteriaceae</taxon>
        <taxon>Oryzicola</taxon>
    </lineage>
</organism>
<dbReference type="PRINTS" id="PR00039">
    <property type="entry name" value="HTHLYSR"/>
</dbReference>
<evidence type="ECO:0000256" key="4">
    <source>
        <dbReference type="ARBA" id="ARBA00023163"/>
    </source>
</evidence>
<keyword evidence="4" id="KW-0804">Transcription</keyword>
<dbReference type="PANTHER" id="PTHR30346:SF0">
    <property type="entry name" value="HCA OPERON TRANSCRIPTIONAL ACTIVATOR HCAR"/>
    <property type="match status" value="1"/>
</dbReference>
<evidence type="ECO:0000256" key="1">
    <source>
        <dbReference type="ARBA" id="ARBA00009437"/>
    </source>
</evidence>
<gene>
    <name evidence="6" type="ORF">ICI42_22280</name>
</gene>
<comment type="similarity">
    <text evidence="1">Belongs to the LysR transcriptional regulatory family.</text>
</comment>
<dbReference type="Pfam" id="PF03466">
    <property type="entry name" value="LysR_substrate"/>
    <property type="match status" value="1"/>
</dbReference>
<dbReference type="PROSITE" id="PS50931">
    <property type="entry name" value="HTH_LYSR"/>
    <property type="match status" value="1"/>
</dbReference>
<dbReference type="FunFam" id="1.10.10.10:FF:000001">
    <property type="entry name" value="LysR family transcriptional regulator"/>
    <property type="match status" value="1"/>
</dbReference>